<name>A0A821IX94_9BILA</name>
<keyword evidence="4" id="KW-0472">Membrane</keyword>
<dbReference type="GO" id="GO:0071037">
    <property type="term" value="P:nuclear polyadenylation-dependent snRNA catabolic process"/>
    <property type="evidence" value="ECO:0007669"/>
    <property type="project" value="TreeGrafter"/>
</dbReference>
<dbReference type="GO" id="GO:0071051">
    <property type="term" value="P:poly(A)-dependent snoRNA 3'-end processing"/>
    <property type="evidence" value="ECO:0007669"/>
    <property type="project" value="TreeGrafter"/>
</dbReference>
<evidence type="ECO:0000256" key="1">
    <source>
        <dbReference type="ARBA" id="ARBA00004123"/>
    </source>
</evidence>
<feature type="transmembrane region" description="Helical" evidence="4">
    <location>
        <begin position="16"/>
        <end position="33"/>
    </location>
</feature>
<keyword evidence="2" id="KW-0539">Nucleus</keyword>
<dbReference type="GO" id="GO:0000175">
    <property type="term" value="F:3'-5'-RNA exonuclease activity"/>
    <property type="evidence" value="ECO:0007669"/>
    <property type="project" value="InterPro"/>
</dbReference>
<gene>
    <name evidence="6" type="ORF">UJA718_LOCUS36642</name>
</gene>
<keyword evidence="4" id="KW-1133">Transmembrane helix</keyword>
<dbReference type="GO" id="GO:0000467">
    <property type="term" value="P:exonucleolytic trimming to generate mature 3'-end of 5.8S rRNA from tricistronic rRNA transcript (SSU-rRNA, 5.8S rRNA, LSU-rRNA)"/>
    <property type="evidence" value="ECO:0007669"/>
    <property type="project" value="InterPro"/>
</dbReference>
<dbReference type="InterPro" id="IPR002121">
    <property type="entry name" value="HRDC_dom"/>
</dbReference>
<dbReference type="GO" id="GO:0071044">
    <property type="term" value="P:histone mRNA catabolic process"/>
    <property type="evidence" value="ECO:0007669"/>
    <property type="project" value="TreeGrafter"/>
</dbReference>
<evidence type="ECO:0000256" key="3">
    <source>
        <dbReference type="ARBA" id="ARBA00043957"/>
    </source>
</evidence>
<proteinExistence type="inferred from homology"/>
<evidence type="ECO:0000313" key="7">
    <source>
        <dbReference type="Proteomes" id="UP000663873"/>
    </source>
</evidence>
<dbReference type="GO" id="GO:0071038">
    <property type="term" value="P:TRAMP-dependent tRNA surveillance pathway"/>
    <property type="evidence" value="ECO:0007669"/>
    <property type="project" value="TreeGrafter"/>
</dbReference>
<keyword evidence="4" id="KW-0812">Transmembrane</keyword>
<reference evidence="6" key="1">
    <citation type="submission" date="2021-02" db="EMBL/GenBank/DDBJ databases">
        <authorList>
            <person name="Nowell W R."/>
        </authorList>
    </citation>
    <scope>NUCLEOTIDE SEQUENCE</scope>
</reference>
<dbReference type="FunFam" id="1.10.150.80:FF:000001">
    <property type="entry name" value="Putative exosome component 10"/>
    <property type="match status" value="1"/>
</dbReference>
<dbReference type="GO" id="GO:0071040">
    <property type="term" value="P:nuclear polyadenylation-dependent antisense transcript catabolic process"/>
    <property type="evidence" value="ECO:0007669"/>
    <property type="project" value="TreeGrafter"/>
</dbReference>
<dbReference type="EMBL" id="CAJOBP010035534">
    <property type="protein sequence ID" value="CAF4709107.1"/>
    <property type="molecule type" value="Genomic_DNA"/>
</dbReference>
<keyword evidence="7" id="KW-1185">Reference proteome</keyword>
<evidence type="ECO:0000259" key="5">
    <source>
        <dbReference type="PROSITE" id="PS50967"/>
    </source>
</evidence>
<dbReference type="GO" id="GO:0003727">
    <property type="term" value="F:single-stranded RNA binding"/>
    <property type="evidence" value="ECO:0007669"/>
    <property type="project" value="TreeGrafter"/>
</dbReference>
<dbReference type="GO" id="GO:0071039">
    <property type="term" value="P:nuclear polyadenylation-dependent CUT catabolic process"/>
    <property type="evidence" value="ECO:0007669"/>
    <property type="project" value="TreeGrafter"/>
</dbReference>
<dbReference type="GO" id="GO:0071036">
    <property type="term" value="P:nuclear polyadenylation-dependent snoRNA catabolic process"/>
    <property type="evidence" value="ECO:0007669"/>
    <property type="project" value="TreeGrafter"/>
</dbReference>
<dbReference type="GO" id="GO:0005730">
    <property type="term" value="C:nucleolus"/>
    <property type="evidence" value="ECO:0007669"/>
    <property type="project" value="TreeGrafter"/>
</dbReference>
<dbReference type="GO" id="GO:0000176">
    <property type="term" value="C:nuclear exosome (RNase complex)"/>
    <property type="evidence" value="ECO:0007669"/>
    <property type="project" value="TreeGrafter"/>
</dbReference>
<dbReference type="PROSITE" id="PS50967">
    <property type="entry name" value="HRDC"/>
    <property type="match status" value="1"/>
</dbReference>
<dbReference type="Proteomes" id="UP000663873">
    <property type="component" value="Unassembled WGS sequence"/>
</dbReference>
<dbReference type="SUPFAM" id="SSF47819">
    <property type="entry name" value="HRDC-like"/>
    <property type="match status" value="1"/>
</dbReference>
<comment type="subcellular location">
    <subcellularLocation>
        <location evidence="1">Nucleus</location>
    </subcellularLocation>
</comment>
<dbReference type="InterPro" id="IPR010997">
    <property type="entry name" value="HRDC-like_sf"/>
</dbReference>
<protein>
    <recommendedName>
        <fullName evidence="5">HRDC domain-containing protein</fullName>
    </recommendedName>
</protein>
<dbReference type="SMART" id="SM00341">
    <property type="entry name" value="HRDC"/>
    <property type="match status" value="1"/>
</dbReference>
<dbReference type="InterPro" id="IPR045092">
    <property type="entry name" value="Rrp6-like"/>
</dbReference>
<dbReference type="GO" id="GO:0071035">
    <property type="term" value="P:nuclear polyadenylation-dependent rRNA catabolic process"/>
    <property type="evidence" value="ECO:0007669"/>
    <property type="project" value="TreeGrafter"/>
</dbReference>
<sequence>MWESCSTIVFARLKQQIIIIIIQLAALKLLYAWRDKIAREEDESTRHVYVLPDLLLIHLAELLLKDPQGIRACCKLVPELVEKNLEEIHRLLIQAIEKPLVVLRYLLFITNNVNN</sequence>
<dbReference type="Gene3D" id="1.10.150.80">
    <property type="entry name" value="HRDC domain"/>
    <property type="match status" value="1"/>
</dbReference>
<dbReference type="GO" id="GO:0000166">
    <property type="term" value="F:nucleotide binding"/>
    <property type="evidence" value="ECO:0007669"/>
    <property type="project" value="InterPro"/>
</dbReference>
<dbReference type="PANTHER" id="PTHR12124:SF47">
    <property type="entry name" value="EXOSOME COMPONENT 10"/>
    <property type="match status" value="1"/>
</dbReference>
<evidence type="ECO:0000256" key="2">
    <source>
        <dbReference type="ARBA" id="ARBA00023242"/>
    </source>
</evidence>
<organism evidence="6 7">
    <name type="scientific">Rotaria socialis</name>
    <dbReference type="NCBI Taxonomy" id="392032"/>
    <lineage>
        <taxon>Eukaryota</taxon>
        <taxon>Metazoa</taxon>
        <taxon>Spiralia</taxon>
        <taxon>Gnathifera</taxon>
        <taxon>Rotifera</taxon>
        <taxon>Eurotatoria</taxon>
        <taxon>Bdelloidea</taxon>
        <taxon>Philodinida</taxon>
        <taxon>Philodinidae</taxon>
        <taxon>Rotaria</taxon>
    </lineage>
</organism>
<dbReference type="PANTHER" id="PTHR12124">
    <property type="entry name" value="POLYMYOSITIS/SCLERODERMA AUTOANTIGEN-RELATED"/>
    <property type="match status" value="1"/>
</dbReference>
<comment type="similarity">
    <text evidence="3">Belongs to the exosome component 10/RRP6 family.</text>
</comment>
<accession>A0A821IX94</accession>
<comment type="caution">
    <text evidence="6">The sequence shown here is derived from an EMBL/GenBank/DDBJ whole genome shotgun (WGS) entry which is preliminary data.</text>
</comment>
<evidence type="ECO:0000256" key="4">
    <source>
        <dbReference type="SAM" id="Phobius"/>
    </source>
</evidence>
<dbReference type="InterPro" id="IPR044876">
    <property type="entry name" value="HRDC_dom_sf"/>
</dbReference>
<dbReference type="Pfam" id="PF00570">
    <property type="entry name" value="HRDC"/>
    <property type="match status" value="1"/>
</dbReference>
<evidence type="ECO:0000313" key="6">
    <source>
        <dbReference type="EMBL" id="CAF4709107.1"/>
    </source>
</evidence>
<dbReference type="AlphaFoldDB" id="A0A821IX94"/>
<feature type="domain" description="HRDC" evidence="5">
    <location>
        <begin position="20"/>
        <end position="102"/>
    </location>
</feature>